<sequence length="107" mass="12052">MLKFLAKLFQLSEKRNNTNAHLENLTPTGEKALITAPEIKGESEFKVSEILIENEGKAAKGQVICSLESKSLSFELESFENAILRWKCKKGDIVKTDDEIVEIELIK</sequence>
<dbReference type="STRING" id="1334022.SAMN04487907_103189"/>
<dbReference type="AlphaFoldDB" id="A0A1I1HVL2"/>
<dbReference type="InterPro" id="IPR011053">
    <property type="entry name" value="Single_hybrid_motif"/>
</dbReference>
<name>A0A1I1HVL2_9FLAO</name>
<evidence type="ECO:0000313" key="2">
    <source>
        <dbReference type="Proteomes" id="UP000199438"/>
    </source>
</evidence>
<protein>
    <recommendedName>
        <fullName evidence="3">Biotin-requiring enzyme</fullName>
    </recommendedName>
</protein>
<gene>
    <name evidence="1" type="ORF">SAMN04487907_103189</name>
</gene>
<dbReference type="SUPFAM" id="SSF51230">
    <property type="entry name" value="Single hybrid motif"/>
    <property type="match status" value="1"/>
</dbReference>
<dbReference type="Proteomes" id="UP000199438">
    <property type="component" value="Unassembled WGS sequence"/>
</dbReference>
<evidence type="ECO:0000313" key="1">
    <source>
        <dbReference type="EMBL" id="SFC27911.1"/>
    </source>
</evidence>
<dbReference type="EMBL" id="FOKV01000003">
    <property type="protein sequence ID" value="SFC27911.1"/>
    <property type="molecule type" value="Genomic_DNA"/>
</dbReference>
<organism evidence="1 2">
    <name type="scientific">Zunongwangia mangrovi</name>
    <dbReference type="NCBI Taxonomy" id="1334022"/>
    <lineage>
        <taxon>Bacteria</taxon>
        <taxon>Pseudomonadati</taxon>
        <taxon>Bacteroidota</taxon>
        <taxon>Flavobacteriia</taxon>
        <taxon>Flavobacteriales</taxon>
        <taxon>Flavobacteriaceae</taxon>
        <taxon>Zunongwangia</taxon>
    </lineage>
</organism>
<evidence type="ECO:0008006" key="3">
    <source>
        <dbReference type="Google" id="ProtNLM"/>
    </source>
</evidence>
<accession>A0A1I1HVL2</accession>
<keyword evidence="2" id="KW-1185">Reference proteome</keyword>
<proteinExistence type="predicted"/>
<dbReference type="Gene3D" id="2.40.50.100">
    <property type="match status" value="1"/>
</dbReference>
<dbReference type="RefSeq" id="WP_092541913.1">
    <property type="nucleotide sequence ID" value="NZ_FOKV01000003.1"/>
</dbReference>
<reference evidence="2" key="1">
    <citation type="submission" date="2016-10" db="EMBL/GenBank/DDBJ databases">
        <authorList>
            <person name="Varghese N."/>
            <person name="Submissions S."/>
        </authorList>
    </citation>
    <scope>NUCLEOTIDE SEQUENCE [LARGE SCALE GENOMIC DNA]</scope>
    <source>
        <strain evidence="2">DSM 24499</strain>
    </source>
</reference>